<dbReference type="GO" id="GO:0036220">
    <property type="term" value="F:ITP diphosphatase activity"/>
    <property type="evidence" value="ECO:0007669"/>
    <property type="project" value="UniProtKB-UniRule"/>
</dbReference>
<dbReference type="GO" id="GO:0017111">
    <property type="term" value="F:ribonucleoside triphosphate phosphatase activity"/>
    <property type="evidence" value="ECO:0007669"/>
    <property type="project" value="InterPro"/>
</dbReference>
<evidence type="ECO:0000256" key="3">
    <source>
        <dbReference type="ARBA" id="ARBA00022723"/>
    </source>
</evidence>
<evidence type="ECO:0000313" key="13">
    <source>
        <dbReference type="EMBL" id="OGY18785.1"/>
    </source>
</evidence>
<dbReference type="AlphaFoldDB" id="A0A1G1VTR0"/>
<dbReference type="InterPro" id="IPR002637">
    <property type="entry name" value="RdgB/HAM1"/>
</dbReference>
<evidence type="ECO:0000256" key="6">
    <source>
        <dbReference type="ARBA" id="ARBA00022842"/>
    </source>
</evidence>
<proteinExistence type="inferred from homology"/>
<dbReference type="GO" id="GO:0035870">
    <property type="term" value="F:dITP diphosphatase activity"/>
    <property type="evidence" value="ECO:0007669"/>
    <property type="project" value="UniProtKB-UniRule"/>
</dbReference>
<dbReference type="EMBL" id="MHCJ01000003">
    <property type="protein sequence ID" value="OGY18785.1"/>
    <property type="molecule type" value="Genomic_DNA"/>
</dbReference>
<dbReference type="GO" id="GO:0046872">
    <property type="term" value="F:metal ion binding"/>
    <property type="evidence" value="ECO:0007669"/>
    <property type="project" value="UniProtKB-KW"/>
</dbReference>
<protein>
    <recommendedName>
        <fullName evidence="10">dITP/XTP pyrophosphatase</fullName>
        <ecNumber evidence="10">3.6.1.66</ecNumber>
    </recommendedName>
    <alternativeName>
        <fullName evidence="10">Non-canonical purine NTP pyrophosphatase</fullName>
    </alternativeName>
    <alternativeName>
        <fullName evidence="10">Non-standard purine NTP pyrophosphatase</fullName>
    </alternativeName>
    <alternativeName>
        <fullName evidence="10">Nucleoside-triphosphate diphosphatase</fullName>
    </alternativeName>
    <alternativeName>
        <fullName evidence="10">Nucleoside-triphosphate pyrophosphatase</fullName>
        <shortName evidence="10">NTPase</shortName>
    </alternativeName>
</protein>
<evidence type="ECO:0000256" key="5">
    <source>
        <dbReference type="ARBA" id="ARBA00022801"/>
    </source>
</evidence>
<feature type="binding site" evidence="10">
    <location>
        <begin position="13"/>
        <end position="18"/>
    </location>
    <ligand>
        <name>substrate</name>
    </ligand>
</feature>
<comment type="function">
    <text evidence="10">Pyrophosphatase that catalyzes the hydrolysis of nucleoside triphosphates to their monophosphate derivatives, with a high preference for the non-canonical purine nucleotides XTP (xanthosine triphosphate), dITP (deoxyinosine triphosphate) and ITP. Seems to function as a house-cleaning enzyme that removes non-canonical purine nucleotides from the nucleotide pool, thus preventing their incorporation into DNA/RNA and avoiding chromosomal lesions.</text>
</comment>
<feature type="binding site" evidence="10">
    <location>
        <position position="79"/>
    </location>
    <ligand>
        <name>substrate</name>
    </ligand>
</feature>
<comment type="catalytic activity">
    <reaction evidence="10">
        <text>ITP + H2O = IMP + diphosphate + H(+)</text>
        <dbReference type="Rhea" id="RHEA:29399"/>
        <dbReference type="ChEBI" id="CHEBI:15377"/>
        <dbReference type="ChEBI" id="CHEBI:15378"/>
        <dbReference type="ChEBI" id="CHEBI:33019"/>
        <dbReference type="ChEBI" id="CHEBI:58053"/>
        <dbReference type="ChEBI" id="CHEBI:61402"/>
        <dbReference type="EC" id="3.6.1.66"/>
    </reaction>
</comment>
<feature type="binding site" evidence="10">
    <location>
        <begin position="188"/>
        <end position="189"/>
    </location>
    <ligand>
        <name>substrate</name>
    </ligand>
</feature>
<evidence type="ECO:0000256" key="10">
    <source>
        <dbReference type="HAMAP-Rule" id="MF_01405"/>
    </source>
</evidence>
<dbReference type="GO" id="GO:0000166">
    <property type="term" value="F:nucleotide binding"/>
    <property type="evidence" value="ECO:0007669"/>
    <property type="project" value="UniProtKB-KW"/>
</dbReference>
<comment type="similarity">
    <text evidence="1 10 11">Belongs to the HAM1 NTPase family.</text>
</comment>
<feature type="region of interest" description="Disordered" evidence="12">
    <location>
        <begin position="211"/>
        <end position="250"/>
    </location>
</feature>
<reference evidence="13 14" key="1">
    <citation type="journal article" date="2016" name="Nat. Commun.">
        <title>Thousands of microbial genomes shed light on interconnected biogeochemical processes in an aquifer system.</title>
        <authorList>
            <person name="Anantharaman K."/>
            <person name="Brown C.T."/>
            <person name="Hug L.A."/>
            <person name="Sharon I."/>
            <person name="Castelle C.J."/>
            <person name="Probst A.J."/>
            <person name="Thomas B.C."/>
            <person name="Singh A."/>
            <person name="Wilkins M.J."/>
            <person name="Karaoz U."/>
            <person name="Brodie E.L."/>
            <person name="Williams K.H."/>
            <person name="Hubbard S.S."/>
            <person name="Banfield J.F."/>
        </authorList>
    </citation>
    <scope>NUCLEOTIDE SEQUENCE [LARGE SCALE GENOMIC DNA]</scope>
</reference>
<dbReference type="GO" id="GO:0009117">
    <property type="term" value="P:nucleotide metabolic process"/>
    <property type="evidence" value="ECO:0007669"/>
    <property type="project" value="UniProtKB-KW"/>
</dbReference>
<dbReference type="HAMAP" id="MF_01405">
    <property type="entry name" value="Non_canon_purine_NTPase"/>
    <property type="match status" value="1"/>
</dbReference>
<dbReference type="GO" id="GO:0036222">
    <property type="term" value="F:XTP diphosphatase activity"/>
    <property type="evidence" value="ECO:0007669"/>
    <property type="project" value="UniProtKB-UniRule"/>
</dbReference>
<feature type="binding site" evidence="10">
    <location>
        <position position="78"/>
    </location>
    <ligand>
        <name>Mg(2+)</name>
        <dbReference type="ChEBI" id="CHEBI:18420"/>
    </ligand>
</feature>
<name>A0A1G1VTR0_9BACT</name>
<evidence type="ECO:0000256" key="2">
    <source>
        <dbReference type="ARBA" id="ARBA00011738"/>
    </source>
</evidence>
<organism evidence="13 14">
    <name type="scientific">Candidatus Chisholmbacteria bacterium RIFCSPHIGHO2_01_FULL_52_32</name>
    <dbReference type="NCBI Taxonomy" id="1797591"/>
    <lineage>
        <taxon>Bacteria</taxon>
        <taxon>Candidatus Chisholmiibacteriota</taxon>
    </lineage>
</organism>
<dbReference type="CDD" id="cd00515">
    <property type="entry name" value="HAM1"/>
    <property type="match status" value="1"/>
</dbReference>
<dbReference type="SUPFAM" id="SSF52972">
    <property type="entry name" value="ITPase-like"/>
    <property type="match status" value="1"/>
</dbReference>
<evidence type="ECO:0000256" key="1">
    <source>
        <dbReference type="ARBA" id="ARBA00008023"/>
    </source>
</evidence>
<feature type="binding site" evidence="10">
    <location>
        <begin position="160"/>
        <end position="163"/>
    </location>
    <ligand>
        <name>substrate</name>
    </ligand>
</feature>
<feature type="compositionally biased region" description="Basic residues" evidence="12">
    <location>
        <begin position="233"/>
        <end position="250"/>
    </location>
</feature>
<keyword evidence="5 10" id="KW-0378">Hydrolase</keyword>
<dbReference type="PANTHER" id="PTHR11067">
    <property type="entry name" value="INOSINE TRIPHOSPHATE PYROPHOSPHATASE/HAM1 PROTEIN"/>
    <property type="match status" value="1"/>
</dbReference>
<comment type="catalytic activity">
    <reaction evidence="9 10">
        <text>XTP + H2O = XMP + diphosphate + H(+)</text>
        <dbReference type="Rhea" id="RHEA:28610"/>
        <dbReference type="ChEBI" id="CHEBI:15377"/>
        <dbReference type="ChEBI" id="CHEBI:15378"/>
        <dbReference type="ChEBI" id="CHEBI:33019"/>
        <dbReference type="ChEBI" id="CHEBI:57464"/>
        <dbReference type="ChEBI" id="CHEBI:61314"/>
        <dbReference type="EC" id="3.6.1.66"/>
    </reaction>
</comment>
<evidence type="ECO:0000256" key="7">
    <source>
        <dbReference type="ARBA" id="ARBA00023080"/>
    </source>
</evidence>
<dbReference type="PANTHER" id="PTHR11067:SF9">
    <property type="entry name" value="INOSINE TRIPHOSPHATE PYROPHOSPHATASE"/>
    <property type="match status" value="1"/>
</dbReference>
<comment type="cofactor">
    <cofactor evidence="10">
        <name>Mg(2+)</name>
        <dbReference type="ChEBI" id="CHEBI:18420"/>
    </cofactor>
    <text evidence="10">Binds 1 Mg(2+) ion per subunit.</text>
</comment>
<feature type="active site" description="Proton acceptor" evidence="10">
    <location>
        <position position="78"/>
    </location>
</feature>
<feature type="binding site" evidence="10">
    <location>
        <position position="49"/>
    </location>
    <ligand>
        <name>Mg(2+)</name>
        <dbReference type="ChEBI" id="CHEBI:18420"/>
    </ligand>
</feature>
<gene>
    <name evidence="13" type="ORF">A2786_04805</name>
</gene>
<dbReference type="InterPro" id="IPR020922">
    <property type="entry name" value="dITP/XTP_pyrophosphatase"/>
</dbReference>
<evidence type="ECO:0000313" key="14">
    <source>
        <dbReference type="Proteomes" id="UP000179233"/>
    </source>
</evidence>
<keyword evidence="3 10" id="KW-0479">Metal-binding</keyword>
<sequence>MSPRPMRKLLLSTRNFGKIREIKSILSGLHFELTTIDEVSGIRPSGVIEETGTTFAENAAIKAETLAKQTDLLTLADDSGLEVDALGGKPGIQSARFVEGPDELRYTRVLELLQGVPPAKRTARFKTAVAVHDPRTGRTYIFEGETEGWITTKPQGTSGFGYDPIFYSSELNKTFGEAELEEKNRVSHRGKALRKVKAFLRKLVREESTATGAGFHEREDNGDLRTNPIASRLAKRQPSRARREKKTTKK</sequence>
<dbReference type="GO" id="GO:0009146">
    <property type="term" value="P:purine nucleoside triphosphate catabolic process"/>
    <property type="evidence" value="ECO:0007669"/>
    <property type="project" value="UniProtKB-UniRule"/>
</dbReference>
<keyword evidence="6 10" id="KW-0460">Magnesium</keyword>
<evidence type="ECO:0000256" key="8">
    <source>
        <dbReference type="ARBA" id="ARBA00051875"/>
    </source>
</evidence>
<comment type="catalytic activity">
    <reaction evidence="8 10">
        <text>dITP + H2O = dIMP + diphosphate + H(+)</text>
        <dbReference type="Rhea" id="RHEA:28342"/>
        <dbReference type="ChEBI" id="CHEBI:15377"/>
        <dbReference type="ChEBI" id="CHEBI:15378"/>
        <dbReference type="ChEBI" id="CHEBI:33019"/>
        <dbReference type="ChEBI" id="CHEBI:61194"/>
        <dbReference type="ChEBI" id="CHEBI:61382"/>
        <dbReference type="EC" id="3.6.1.66"/>
    </reaction>
</comment>
<evidence type="ECO:0000256" key="9">
    <source>
        <dbReference type="ARBA" id="ARBA00052017"/>
    </source>
</evidence>
<dbReference type="EC" id="3.6.1.66" evidence="10"/>
<evidence type="ECO:0000256" key="12">
    <source>
        <dbReference type="SAM" id="MobiDB-lite"/>
    </source>
</evidence>
<keyword evidence="4 10" id="KW-0547">Nucleotide-binding</keyword>
<evidence type="ECO:0000256" key="4">
    <source>
        <dbReference type="ARBA" id="ARBA00022741"/>
    </source>
</evidence>
<keyword evidence="7 10" id="KW-0546">Nucleotide metabolism</keyword>
<dbReference type="Pfam" id="PF01725">
    <property type="entry name" value="Ham1p_like"/>
    <property type="match status" value="1"/>
</dbReference>
<dbReference type="Proteomes" id="UP000179233">
    <property type="component" value="Unassembled WGS sequence"/>
</dbReference>
<dbReference type="Gene3D" id="3.90.950.10">
    <property type="match status" value="1"/>
</dbReference>
<accession>A0A1G1VTR0</accession>
<dbReference type="NCBIfam" id="TIGR00042">
    <property type="entry name" value="RdgB/HAM1 family non-canonical purine NTP pyrophosphatase"/>
    <property type="match status" value="1"/>
</dbReference>
<feature type="binding site" evidence="10">
    <location>
        <position position="183"/>
    </location>
    <ligand>
        <name>substrate</name>
    </ligand>
</feature>
<dbReference type="InterPro" id="IPR029001">
    <property type="entry name" value="ITPase-like_fam"/>
</dbReference>
<dbReference type="GO" id="GO:0005829">
    <property type="term" value="C:cytosol"/>
    <property type="evidence" value="ECO:0007669"/>
    <property type="project" value="TreeGrafter"/>
</dbReference>
<evidence type="ECO:0000256" key="11">
    <source>
        <dbReference type="RuleBase" id="RU003781"/>
    </source>
</evidence>
<comment type="caution">
    <text evidence="13">The sequence shown here is derived from an EMBL/GenBank/DDBJ whole genome shotgun (WGS) entry which is preliminary data.</text>
</comment>
<dbReference type="FunFam" id="3.90.950.10:FF:000001">
    <property type="entry name" value="dITP/XTP pyrophosphatase"/>
    <property type="match status" value="1"/>
</dbReference>
<comment type="subunit">
    <text evidence="2 10">Homodimer.</text>
</comment>